<dbReference type="RefSeq" id="WP_322464133.1">
    <property type="nucleotide sequence ID" value="NZ_JAXOJX010000001.1"/>
</dbReference>
<comment type="caution">
    <text evidence="1">The sequence shown here is derived from an EMBL/GenBank/DDBJ whole genome shotgun (WGS) entry which is preliminary data.</text>
</comment>
<evidence type="ECO:0000313" key="2">
    <source>
        <dbReference type="Proteomes" id="UP001293718"/>
    </source>
</evidence>
<sequence length="95" mass="10081">MLADHDTSNYKIKLTIAREECPGLHAALSAIREPKRRASRLRELAAKGLLLESHGLAAPTAAGVNPELQVAATPETGPAASKLLDDVLEWDADAT</sequence>
<gene>
    <name evidence="1" type="ORF">SM757_00460</name>
</gene>
<name>A0ABU5I7S0_9BURK</name>
<keyword evidence="2" id="KW-1185">Reference proteome</keyword>
<dbReference type="EMBL" id="JAXOJX010000001">
    <property type="protein sequence ID" value="MDZ5455033.1"/>
    <property type="molecule type" value="Genomic_DNA"/>
</dbReference>
<reference evidence="1 2" key="1">
    <citation type="submission" date="2023-11" db="EMBL/GenBank/DDBJ databases">
        <title>Draft genome of Azohydromonas lata strain H1 (DSM1123), a polyhydroxyalkanoate producer.</title>
        <authorList>
            <person name="Traversa D."/>
            <person name="D'Addabbo P."/>
            <person name="Pazzani C."/>
            <person name="Manzari C."/>
            <person name="Chiara M."/>
            <person name="Scrascia M."/>
        </authorList>
    </citation>
    <scope>NUCLEOTIDE SEQUENCE [LARGE SCALE GENOMIC DNA]</scope>
    <source>
        <strain evidence="1 2">H1</strain>
        <plasmid evidence="1">unnamed</plasmid>
    </source>
</reference>
<keyword evidence="1" id="KW-0614">Plasmid</keyword>
<geneLocation type="plasmid" evidence="1">
    <name>unnamed</name>
</geneLocation>
<evidence type="ECO:0000313" key="1">
    <source>
        <dbReference type="EMBL" id="MDZ5455033.1"/>
    </source>
</evidence>
<protein>
    <submittedName>
        <fullName evidence="1">Uncharacterized protein</fullName>
    </submittedName>
</protein>
<accession>A0ABU5I7S0</accession>
<proteinExistence type="predicted"/>
<dbReference type="Proteomes" id="UP001293718">
    <property type="component" value="Unassembled WGS sequence"/>
</dbReference>
<organism evidence="1 2">
    <name type="scientific">Azohydromonas lata</name>
    <dbReference type="NCBI Taxonomy" id="45677"/>
    <lineage>
        <taxon>Bacteria</taxon>
        <taxon>Pseudomonadati</taxon>
        <taxon>Pseudomonadota</taxon>
        <taxon>Betaproteobacteria</taxon>
        <taxon>Burkholderiales</taxon>
        <taxon>Sphaerotilaceae</taxon>
        <taxon>Azohydromonas</taxon>
    </lineage>
</organism>